<comment type="caution">
    <text evidence="2">The sequence shown here is derived from an EMBL/GenBank/DDBJ whole genome shotgun (WGS) entry which is preliminary data.</text>
</comment>
<dbReference type="AlphaFoldDB" id="A0A645HK57"/>
<feature type="region of interest" description="Disordered" evidence="1">
    <location>
        <begin position="74"/>
        <end position="94"/>
    </location>
</feature>
<protein>
    <submittedName>
        <fullName evidence="2">Uncharacterized protein</fullName>
    </submittedName>
</protein>
<evidence type="ECO:0000256" key="1">
    <source>
        <dbReference type="SAM" id="MobiDB-lite"/>
    </source>
</evidence>
<gene>
    <name evidence="2" type="ORF">SDC9_186929</name>
</gene>
<dbReference type="EMBL" id="VSSQ01095186">
    <property type="protein sequence ID" value="MPN39401.1"/>
    <property type="molecule type" value="Genomic_DNA"/>
</dbReference>
<proteinExistence type="predicted"/>
<accession>A0A645HK57</accession>
<name>A0A645HK57_9ZZZZ</name>
<reference evidence="2" key="1">
    <citation type="submission" date="2019-08" db="EMBL/GenBank/DDBJ databases">
        <authorList>
            <person name="Kucharzyk K."/>
            <person name="Murdoch R.W."/>
            <person name="Higgins S."/>
            <person name="Loffler F."/>
        </authorList>
    </citation>
    <scope>NUCLEOTIDE SEQUENCE</scope>
</reference>
<evidence type="ECO:0000313" key="2">
    <source>
        <dbReference type="EMBL" id="MPN39401.1"/>
    </source>
</evidence>
<sequence>MGFINDNDVPPGLFEECPVLHVLLEGVHRNDGPVVMVEGVHAGGKAGVDPLYPRGVEADQGYRKPAPELFLELGHHALDRNDEDPPAPPPADQF</sequence>
<organism evidence="2">
    <name type="scientific">bioreactor metagenome</name>
    <dbReference type="NCBI Taxonomy" id="1076179"/>
    <lineage>
        <taxon>unclassified sequences</taxon>
        <taxon>metagenomes</taxon>
        <taxon>ecological metagenomes</taxon>
    </lineage>
</organism>